<proteinExistence type="predicted"/>
<evidence type="ECO:0000313" key="1">
    <source>
        <dbReference type="EMBL" id="PZM09722.1"/>
    </source>
</evidence>
<dbReference type="EMBL" id="PCDP01000059">
    <property type="protein sequence ID" value="PZM09722.1"/>
    <property type="molecule type" value="Genomic_DNA"/>
</dbReference>
<gene>
    <name evidence="1" type="ORF">CPY51_25975</name>
</gene>
<comment type="caution">
    <text evidence="1">The sequence shown here is derived from an EMBL/GenBank/DDBJ whole genome shotgun (WGS) entry which is preliminary data.</text>
</comment>
<dbReference type="AlphaFoldDB" id="A0A2W4C8H4"/>
<protein>
    <recommendedName>
        <fullName evidence="3">Class I SAM-dependent methyltransferase</fullName>
    </recommendedName>
</protein>
<dbReference type="InterPro" id="IPR029063">
    <property type="entry name" value="SAM-dependent_MTases_sf"/>
</dbReference>
<reference evidence="1 2" key="1">
    <citation type="journal article" date="2018" name="Sci. Rep.">
        <title>Rhizobium tumorigenes sp. nov., a novel plant tumorigenic bacterium isolated from cane gall tumors on thornless blackberry.</title>
        <authorList>
            <person name="Kuzmanovi N."/>
            <person name="Smalla K."/>
            <person name="Gronow S."/>
            <person name="PuBawska J."/>
        </authorList>
    </citation>
    <scope>NUCLEOTIDE SEQUENCE [LARGE SCALE GENOMIC DNA]</scope>
    <source>
        <strain evidence="1 2">CCBAU 85046</strain>
    </source>
</reference>
<accession>A0A2W4C8H4</accession>
<dbReference type="SUPFAM" id="SSF53335">
    <property type="entry name" value="S-adenosyl-L-methionine-dependent methyltransferases"/>
    <property type="match status" value="1"/>
</dbReference>
<organism evidence="1 2">
    <name type="scientific">Rhizobium tubonense</name>
    <dbReference type="NCBI Taxonomy" id="484088"/>
    <lineage>
        <taxon>Bacteria</taxon>
        <taxon>Pseudomonadati</taxon>
        <taxon>Pseudomonadota</taxon>
        <taxon>Alphaproteobacteria</taxon>
        <taxon>Hyphomicrobiales</taxon>
        <taxon>Rhizobiaceae</taxon>
        <taxon>Rhizobium/Agrobacterium group</taxon>
        <taxon>Rhizobium</taxon>
    </lineage>
</organism>
<dbReference type="Proteomes" id="UP000248925">
    <property type="component" value="Unassembled WGS sequence"/>
</dbReference>
<dbReference type="RefSeq" id="WP_111163102.1">
    <property type="nucleotide sequence ID" value="NZ_PCDP01000059.1"/>
</dbReference>
<dbReference type="Pfam" id="PF13578">
    <property type="entry name" value="Methyltransf_24"/>
    <property type="match status" value="1"/>
</dbReference>
<dbReference type="Gene3D" id="3.40.50.150">
    <property type="entry name" value="Vaccinia Virus protein VP39"/>
    <property type="match status" value="1"/>
</dbReference>
<sequence length="259" mass="29004">MASIRKFIFHDLRTIDGYIDPPDALVFLSILESQRQRDLKGGIAEIGVFFGRSYFLIKKIAAPEEKVLAIDLFDLGNQSDGVPTQYQQFIDNGTRLGLTVDEDLVIVGDSTKLAANDIVDKVGELRFFSIDGGHMLSHVTADSHLAEGSLAKHGVIAFDDTFNPAWPEVTVGVADFLRESQQYSAFCMTKYKTYVCRNEFHADYLAAIADAPHLQAFDHVETEFLGAKVVRLHDPLPRRILHEIVNRLGLSAFSERVYR</sequence>
<name>A0A2W4C8H4_9HYPH</name>
<dbReference type="OrthoDB" id="7192174at2"/>
<evidence type="ECO:0008006" key="3">
    <source>
        <dbReference type="Google" id="ProtNLM"/>
    </source>
</evidence>
<evidence type="ECO:0000313" key="2">
    <source>
        <dbReference type="Proteomes" id="UP000248925"/>
    </source>
</evidence>
<keyword evidence="2" id="KW-1185">Reference proteome</keyword>